<dbReference type="Proteomes" id="UP001177021">
    <property type="component" value="Unassembled WGS sequence"/>
</dbReference>
<protein>
    <submittedName>
        <fullName evidence="1">Uncharacterized protein</fullName>
    </submittedName>
</protein>
<organism evidence="1 2">
    <name type="scientific">Trifolium pratense</name>
    <name type="common">Red clover</name>
    <dbReference type="NCBI Taxonomy" id="57577"/>
    <lineage>
        <taxon>Eukaryota</taxon>
        <taxon>Viridiplantae</taxon>
        <taxon>Streptophyta</taxon>
        <taxon>Embryophyta</taxon>
        <taxon>Tracheophyta</taxon>
        <taxon>Spermatophyta</taxon>
        <taxon>Magnoliopsida</taxon>
        <taxon>eudicotyledons</taxon>
        <taxon>Gunneridae</taxon>
        <taxon>Pentapetalae</taxon>
        <taxon>rosids</taxon>
        <taxon>fabids</taxon>
        <taxon>Fabales</taxon>
        <taxon>Fabaceae</taxon>
        <taxon>Papilionoideae</taxon>
        <taxon>50 kb inversion clade</taxon>
        <taxon>NPAAA clade</taxon>
        <taxon>Hologalegina</taxon>
        <taxon>IRL clade</taxon>
        <taxon>Trifolieae</taxon>
        <taxon>Trifolium</taxon>
    </lineage>
</organism>
<sequence>MKLLSPSMIFSLILLISSIDVGKAIDCGGNQIANTIVVNQRGAFQTIQAAIDSIKTQNNQWILLQINPGIYKEKVHIPIEKPCIILKGSGSKTTIITYDDSTYNVGTSDSATFISFPPNVVVSGISFENTFGANGPAVAANFYGDKSAIFETSFFGYQDTLLISSGRSYFKNCFIQGEVDFIFGAGQSYFENCVINAVQETSRPVGFVTAQFRDKPNDQNGFVFKGGSVVGTGKVNLGRPWGPYSRVIFWETYFSSVVTPEGWDIWHVRNDQEQNIIFAEVNCKGPGANIINRVHWEKNANSINLNEYTLSSFINNDGWLANIPSNGAELAMRSGVSVLGDLPDCLTSLGVVSVKVFFQ</sequence>
<accession>A0ACB0K4R6</accession>
<name>A0ACB0K4R6_TRIPR</name>
<gene>
    <name evidence="1" type="ORF">MILVUS5_LOCUS19799</name>
</gene>
<dbReference type="EMBL" id="CASHSV030000206">
    <property type="protein sequence ID" value="CAJ2652297.1"/>
    <property type="molecule type" value="Genomic_DNA"/>
</dbReference>
<reference evidence="1" key="1">
    <citation type="submission" date="2023-10" db="EMBL/GenBank/DDBJ databases">
        <authorList>
            <person name="Rodriguez Cubillos JULIANA M."/>
            <person name="De Vega J."/>
        </authorList>
    </citation>
    <scope>NUCLEOTIDE SEQUENCE</scope>
</reference>
<comment type="caution">
    <text evidence="1">The sequence shown here is derived from an EMBL/GenBank/DDBJ whole genome shotgun (WGS) entry which is preliminary data.</text>
</comment>
<keyword evidence="2" id="KW-1185">Reference proteome</keyword>
<evidence type="ECO:0000313" key="2">
    <source>
        <dbReference type="Proteomes" id="UP001177021"/>
    </source>
</evidence>
<evidence type="ECO:0000313" key="1">
    <source>
        <dbReference type="EMBL" id="CAJ2652297.1"/>
    </source>
</evidence>
<proteinExistence type="predicted"/>